<dbReference type="SUPFAM" id="SSF82657">
    <property type="entry name" value="BolA-like"/>
    <property type="match status" value="1"/>
</dbReference>
<dbReference type="PANTHER" id="PTHR46230:SF7">
    <property type="entry name" value="BOLA-LIKE PROTEIN 1"/>
    <property type="match status" value="1"/>
</dbReference>
<accession>A0AB39KQC5</accession>
<gene>
    <name evidence="2" type="ORF">ABOZ73_13485</name>
</gene>
<reference evidence="2" key="1">
    <citation type="submission" date="2024-06" db="EMBL/GenBank/DDBJ databases">
        <title>Caulobacter inopinatus, sp. nov.</title>
        <authorList>
            <person name="Donachie S.P."/>
        </authorList>
    </citation>
    <scope>NUCLEOTIDE SEQUENCE</scope>
    <source>
        <strain evidence="2">73W</strain>
    </source>
</reference>
<evidence type="ECO:0000313" key="2">
    <source>
        <dbReference type="EMBL" id="XDO95805.1"/>
    </source>
</evidence>
<dbReference type="GO" id="GO:0016226">
    <property type="term" value="P:iron-sulfur cluster assembly"/>
    <property type="evidence" value="ECO:0007669"/>
    <property type="project" value="TreeGrafter"/>
</dbReference>
<name>A0AB39KQC5_9CAUL</name>
<dbReference type="AlphaFoldDB" id="A0AB39KQC5"/>
<comment type="similarity">
    <text evidence="1">Belongs to the BolA/IbaG family.</text>
</comment>
<dbReference type="RefSeq" id="WP_369058647.1">
    <property type="nucleotide sequence ID" value="NZ_CP158375.1"/>
</dbReference>
<dbReference type="Gene3D" id="3.30.300.90">
    <property type="entry name" value="BolA-like"/>
    <property type="match status" value="1"/>
</dbReference>
<sequence length="90" mass="9622">MGAVTDTIHDKLTKAFSPVRLEIVDDSDRHNGHAGHREGGESHFNVVIEAAAFTGVNRVQRQRMINSALAEELAGPVHALSVKVLAPGEA</sequence>
<dbReference type="InterPro" id="IPR002634">
    <property type="entry name" value="BolA"/>
</dbReference>
<dbReference type="Pfam" id="PF01722">
    <property type="entry name" value="BolA"/>
    <property type="match status" value="1"/>
</dbReference>
<dbReference type="PIRSF" id="PIRSF003113">
    <property type="entry name" value="BolA"/>
    <property type="match status" value="1"/>
</dbReference>
<dbReference type="InterPro" id="IPR036065">
    <property type="entry name" value="BolA-like_sf"/>
</dbReference>
<dbReference type="EMBL" id="CP158375">
    <property type="protein sequence ID" value="XDO95805.1"/>
    <property type="molecule type" value="Genomic_DNA"/>
</dbReference>
<protein>
    <submittedName>
        <fullName evidence="2">BolA family protein</fullName>
    </submittedName>
</protein>
<organism evidence="2">
    <name type="scientific">Caulobacter sp. 73W</name>
    <dbReference type="NCBI Taxonomy" id="3161137"/>
    <lineage>
        <taxon>Bacteria</taxon>
        <taxon>Pseudomonadati</taxon>
        <taxon>Pseudomonadota</taxon>
        <taxon>Alphaproteobacteria</taxon>
        <taxon>Caulobacterales</taxon>
        <taxon>Caulobacteraceae</taxon>
        <taxon>Caulobacter</taxon>
    </lineage>
</organism>
<proteinExistence type="inferred from homology"/>
<dbReference type="PANTHER" id="PTHR46230">
    <property type="match status" value="1"/>
</dbReference>
<evidence type="ECO:0000256" key="1">
    <source>
        <dbReference type="RuleBase" id="RU003860"/>
    </source>
</evidence>